<proteinExistence type="predicted"/>
<feature type="transmembrane region" description="Helical" evidence="6">
    <location>
        <begin position="502"/>
        <end position="519"/>
    </location>
</feature>
<feature type="transmembrane region" description="Helical" evidence="6">
    <location>
        <begin position="575"/>
        <end position="599"/>
    </location>
</feature>
<dbReference type="Proteomes" id="UP000198406">
    <property type="component" value="Unassembled WGS sequence"/>
</dbReference>
<feature type="region of interest" description="Disordered" evidence="5">
    <location>
        <begin position="107"/>
        <end position="288"/>
    </location>
</feature>
<gene>
    <name evidence="7" type="ORF">FisN_4Hh015</name>
</gene>
<feature type="compositionally biased region" description="Basic and acidic residues" evidence="5">
    <location>
        <begin position="679"/>
        <end position="688"/>
    </location>
</feature>
<dbReference type="InterPro" id="IPR036259">
    <property type="entry name" value="MFS_trans_sf"/>
</dbReference>
<evidence type="ECO:0000256" key="6">
    <source>
        <dbReference type="SAM" id="Phobius"/>
    </source>
</evidence>
<feature type="region of interest" description="Disordered" evidence="5">
    <location>
        <begin position="1"/>
        <end position="93"/>
    </location>
</feature>
<dbReference type="PANTHER" id="PTHR10924">
    <property type="entry name" value="MAJOR FACILITATOR SUPERFAMILY PROTEIN-RELATED"/>
    <property type="match status" value="1"/>
</dbReference>
<feature type="transmembrane region" description="Helical" evidence="6">
    <location>
        <begin position="1090"/>
        <end position="1111"/>
    </location>
</feature>
<dbReference type="EMBL" id="BDSP01000273">
    <property type="protein sequence ID" value="GAX28353.1"/>
    <property type="molecule type" value="Genomic_DNA"/>
</dbReference>
<evidence type="ECO:0000256" key="2">
    <source>
        <dbReference type="ARBA" id="ARBA00022692"/>
    </source>
</evidence>
<keyword evidence="4 6" id="KW-0472">Membrane</keyword>
<feature type="compositionally biased region" description="Low complexity" evidence="5">
    <location>
        <begin position="144"/>
        <end position="153"/>
    </location>
</feature>
<name>A0A1Z5KPW6_FISSO</name>
<sequence>MPLFSDVPRPPTDQKGEELNNSTALQSAAPTAREMTTLSSSEENELNRASPQHGANSGSPSGRDLLANIPDSTNIRAHHEVKERDVVASGLSPLKATSVIPELGAAGSIYPHENSHSEESSDDESSYFRDPRNLPHPQSDRRFSFSGSSSAADMIQSQDPANSANRELDLSLSFSEDSDELHQHHSHHQYPQNTQKDRDLAHPELPEQSQIETTRSQSSPYTARGNDDDQSSDPSIRDELNNANQPNRFPTSVPSGRKSPIMGEHPPSRGNVALSSPSSAGLDPSPPTISSVYQQNRAYLHPQAQSLSQEELAHWLEAAYQQNTNMFEYAKRNNPMSESMHSNTNPSEYSADHFEEEFDDLHVQQFADSFVRGLGMPSVDDGTEQFSQRKEGRIPGIRADEESRNVNAFDSAVDQQVYNELTEHDVGHNSEFKVYWKRWLMLMYMSVLNLLSDWTCYSVAPIALLTEQAFGSINPELLVTVFLIANAVASACEPIILSRLGLRRTVLFGALLLMIGSIVKSGGMPPIIEADLQKGQGEWRVYVGFLLVGLSQPLYQCTPALLSASWFPDVERTLATGIALNANQLGIGFAFIFGTLLVVDSDDIPPYFGLLSIISTVTFLGVLIQFEDAPPTPPSDSARVMKGTLEVQLPSVQSMFDSIRNIGTDRPERFSKSSKFRSRKEQERDPKHSPQGKLAVSDSIDDSHRRSCNASEMLSDEKDADFHNAVSSTYHGEAFHPAPSPSNVGAVTSPDKGKRSDDDDTQHQTTDNPLVMHPYMMHTSHYPYVIPPNRNTPFPVSDPDETSGQAGAWPSLPHYNFNGDEVSYFYPLYPGNPHQLPYAEQSFENLTYYHTPQPFYGSSFPYQSYNYPPYSYYTRGNQYAPSSDALDEGAEPVLILTPHHLDINIRDDQVLLSIKACMARRGFVHSLVAFTVSGVVINTLSTFMDYLVRLNGAGRAYTGIVGGTFQFAIMVSSLVVGKICDTTRAYYSITIFMLVMGAFGLAECGVSLDEAKGTDLRFALVVVALLVGPLQPISTELGVEVAYPLSENTVLVIQQLFSNLLSAMFIPCFKAMKDMGLGQTETRIAERPEYTFSFYLLIVLHAGATVFFATFNGRYLRHDHELEKAAASKRRAPYSGAFRLVDPETQSIASYPSESMPLIAPEH</sequence>
<dbReference type="OrthoDB" id="422206at2759"/>
<feature type="compositionally biased region" description="Polar residues" evidence="5">
    <location>
        <begin position="241"/>
        <end position="254"/>
    </location>
</feature>
<protein>
    <recommendedName>
        <fullName evidence="9">Major facilitator superfamily (MFS) profile domain-containing protein</fullName>
    </recommendedName>
</protein>
<feature type="transmembrane region" description="Helical" evidence="6">
    <location>
        <begin position="923"/>
        <end position="944"/>
    </location>
</feature>
<feature type="compositionally biased region" description="Polar residues" evidence="5">
    <location>
        <begin position="155"/>
        <end position="165"/>
    </location>
</feature>
<dbReference type="GO" id="GO:0016020">
    <property type="term" value="C:membrane"/>
    <property type="evidence" value="ECO:0007669"/>
    <property type="project" value="UniProtKB-SubCell"/>
</dbReference>
<evidence type="ECO:0000256" key="4">
    <source>
        <dbReference type="ARBA" id="ARBA00023136"/>
    </source>
</evidence>
<feature type="compositionally biased region" description="Basic and acidic residues" evidence="5">
    <location>
        <begin position="195"/>
        <end position="205"/>
    </location>
</feature>
<dbReference type="InterPro" id="IPR049680">
    <property type="entry name" value="FLVCR1-2_SLC49-like"/>
</dbReference>
<evidence type="ECO:0008006" key="9">
    <source>
        <dbReference type="Google" id="ProtNLM"/>
    </source>
</evidence>
<dbReference type="Gene3D" id="1.20.1250.20">
    <property type="entry name" value="MFS general substrate transporter like domains"/>
    <property type="match status" value="1"/>
</dbReference>
<organism evidence="7 8">
    <name type="scientific">Fistulifera solaris</name>
    <name type="common">Oleaginous diatom</name>
    <dbReference type="NCBI Taxonomy" id="1519565"/>
    <lineage>
        <taxon>Eukaryota</taxon>
        <taxon>Sar</taxon>
        <taxon>Stramenopiles</taxon>
        <taxon>Ochrophyta</taxon>
        <taxon>Bacillariophyta</taxon>
        <taxon>Bacillariophyceae</taxon>
        <taxon>Bacillariophycidae</taxon>
        <taxon>Naviculales</taxon>
        <taxon>Naviculaceae</taxon>
        <taxon>Fistulifera</taxon>
    </lineage>
</organism>
<feature type="transmembrane region" description="Helical" evidence="6">
    <location>
        <begin position="477"/>
        <end position="496"/>
    </location>
</feature>
<evidence type="ECO:0000313" key="8">
    <source>
        <dbReference type="Proteomes" id="UP000198406"/>
    </source>
</evidence>
<dbReference type="PANTHER" id="PTHR10924:SF6">
    <property type="entry name" value="SOLUTE CARRIER FAMILY 49 MEMBER A3"/>
    <property type="match status" value="1"/>
</dbReference>
<feature type="compositionally biased region" description="Polar residues" evidence="5">
    <location>
        <begin position="19"/>
        <end position="60"/>
    </location>
</feature>
<feature type="compositionally biased region" description="Basic and acidic residues" evidence="5">
    <location>
        <begin position="126"/>
        <end position="143"/>
    </location>
</feature>
<feature type="region of interest" description="Disordered" evidence="5">
    <location>
        <begin position="663"/>
        <end position="768"/>
    </location>
</feature>
<feature type="transmembrane region" description="Helical" evidence="6">
    <location>
        <begin position="985"/>
        <end position="1002"/>
    </location>
</feature>
<feature type="transmembrane region" description="Helical" evidence="6">
    <location>
        <begin position="1051"/>
        <end position="1069"/>
    </location>
</feature>
<evidence type="ECO:0000256" key="3">
    <source>
        <dbReference type="ARBA" id="ARBA00022989"/>
    </source>
</evidence>
<dbReference type="InParanoid" id="A0A1Z5KPW6"/>
<feature type="transmembrane region" description="Helical" evidence="6">
    <location>
        <begin position="606"/>
        <end position="626"/>
    </location>
</feature>
<dbReference type="GO" id="GO:0022857">
    <property type="term" value="F:transmembrane transporter activity"/>
    <property type="evidence" value="ECO:0007669"/>
    <property type="project" value="InterPro"/>
</dbReference>
<keyword evidence="8" id="KW-1185">Reference proteome</keyword>
<accession>A0A1Z5KPW6</accession>
<feature type="transmembrane region" description="Helical" evidence="6">
    <location>
        <begin position="539"/>
        <end position="555"/>
    </location>
</feature>
<feature type="compositionally biased region" description="Basic and acidic residues" evidence="5">
    <location>
        <begin position="77"/>
        <end position="86"/>
    </location>
</feature>
<dbReference type="InterPro" id="IPR011701">
    <property type="entry name" value="MFS"/>
</dbReference>
<reference evidence="7 8" key="1">
    <citation type="journal article" date="2015" name="Plant Cell">
        <title>Oil accumulation by the oleaginous diatom Fistulifera solaris as revealed by the genome and transcriptome.</title>
        <authorList>
            <person name="Tanaka T."/>
            <person name="Maeda Y."/>
            <person name="Veluchamy A."/>
            <person name="Tanaka M."/>
            <person name="Abida H."/>
            <person name="Marechal E."/>
            <person name="Bowler C."/>
            <person name="Muto M."/>
            <person name="Sunaga Y."/>
            <person name="Tanaka M."/>
            <person name="Yoshino T."/>
            <person name="Taniguchi T."/>
            <person name="Fukuda Y."/>
            <person name="Nemoto M."/>
            <person name="Matsumoto M."/>
            <person name="Wong P.S."/>
            <person name="Aburatani S."/>
            <person name="Fujibuchi W."/>
        </authorList>
    </citation>
    <scope>NUCLEOTIDE SEQUENCE [LARGE SCALE GENOMIC DNA]</scope>
    <source>
        <strain evidence="7 8">JPCC DA0580</strain>
    </source>
</reference>
<feature type="compositionally biased region" description="Polar residues" evidence="5">
    <location>
        <begin position="207"/>
        <end position="221"/>
    </location>
</feature>
<evidence type="ECO:0000313" key="7">
    <source>
        <dbReference type="EMBL" id="GAX28353.1"/>
    </source>
</evidence>
<evidence type="ECO:0000256" key="5">
    <source>
        <dbReference type="SAM" id="MobiDB-lite"/>
    </source>
</evidence>
<dbReference type="Pfam" id="PF07690">
    <property type="entry name" value="MFS_1"/>
    <property type="match status" value="1"/>
</dbReference>
<comment type="caution">
    <text evidence="7">The sequence shown here is derived from an EMBL/GenBank/DDBJ whole genome shotgun (WGS) entry which is preliminary data.</text>
</comment>
<dbReference type="SUPFAM" id="SSF103473">
    <property type="entry name" value="MFS general substrate transporter"/>
    <property type="match status" value="1"/>
</dbReference>
<keyword evidence="3 6" id="KW-1133">Transmembrane helix</keyword>
<comment type="subcellular location">
    <subcellularLocation>
        <location evidence="1">Membrane</location>
        <topology evidence="1">Multi-pass membrane protein</topology>
    </subcellularLocation>
</comment>
<feature type="transmembrane region" description="Helical" evidence="6">
    <location>
        <begin position="956"/>
        <end position="979"/>
    </location>
</feature>
<keyword evidence="2 6" id="KW-0812">Transmembrane</keyword>
<dbReference type="AlphaFoldDB" id="A0A1Z5KPW6"/>
<evidence type="ECO:0000256" key="1">
    <source>
        <dbReference type="ARBA" id="ARBA00004141"/>
    </source>
</evidence>